<dbReference type="InterPro" id="IPR011066">
    <property type="entry name" value="MscS_channel_C_sf"/>
</dbReference>
<dbReference type="Gene3D" id="3.30.70.100">
    <property type="match status" value="1"/>
</dbReference>
<feature type="domain" description="Mechanosensitive ion channel transmembrane helices 2/3" evidence="10">
    <location>
        <begin position="72"/>
        <end position="113"/>
    </location>
</feature>
<keyword evidence="3" id="KW-1003">Cell membrane</keyword>
<dbReference type="SUPFAM" id="SSF50182">
    <property type="entry name" value="Sm-like ribonucleoproteins"/>
    <property type="match status" value="1"/>
</dbReference>
<evidence type="ECO:0000259" key="10">
    <source>
        <dbReference type="Pfam" id="PF21088"/>
    </source>
</evidence>
<dbReference type="AlphaFoldDB" id="A0A9X4RC29"/>
<organism evidence="11 12">
    <name type="scientific">Speluncibacter jeojiensis</name>
    <dbReference type="NCBI Taxonomy" id="2710754"/>
    <lineage>
        <taxon>Bacteria</taxon>
        <taxon>Bacillati</taxon>
        <taxon>Actinomycetota</taxon>
        <taxon>Actinomycetes</taxon>
        <taxon>Mycobacteriales</taxon>
        <taxon>Speluncibacteraceae</taxon>
        <taxon>Speluncibacter</taxon>
    </lineage>
</organism>
<evidence type="ECO:0000313" key="11">
    <source>
        <dbReference type="EMBL" id="MDG3013099.1"/>
    </source>
</evidence>
<dbReference type="Pfam" id="PF21082">
    <property type="entry name" value="MS_channel_3rd"/>
    <property type="match status" value="1"/>
</dbReference>
<evidence type="ECO:0000256" key="7">
    <source>
        <dbReference type="SAM" id="Phobius"/>
    </source>
</evidence>
<dbReference type="Gene3D" id="2.30.30.60">
    <property type="match status" value="1"/>
</dbReference>
<dbReference type="PANTHER" id="PTHR30460">
    <property type="entry name" value="MODERATE CONDUCTANCE MECHANOSENSITIVE CHANNEL YBIO"/>
    <property type="match status" value="1"/>
</dbReference>
<dbReference type="InterPro" id="IPR045276">
    <property type="entry name" value="YbiO_bact"/>
</dbReference>
<dbReference type="Pfam" id="PF21088">
    <property type="entry name" value="MS_channel_1st"/>
    <property type="match status" value="1"/>
</dbReference>
<dbReference type="Proteomes" id="UP001152755">
    <property type="component" value="Unassembled WGS sequence"/>
</dbReference>
<dbReference type="Pfam" id="PF00924">
    <property type="entry name" value="MS_channel_2nd"/>
    <property type="match status" value="1"/>
</dbReference>
<evidence type="ECO:0000256" key="3">
    <source>
        <dbReference type="ARBA" id="ARBA00022475"/>
    </source>
</evidence>
<dbReference type="InterPro" id="IPR049142">
    <property type="entry name" value="MS_channel_1st"/>
</dbReference>
<dbReference type="InterPro" id="IPR049278">
    <property type="entry name" value="MS_channel_C"/>
</dbReference>
<keyword evidence="12" id="KW-1185">Reference proteome</keyword>
<evidence type="ECO:0000313" key="12">
    <source>
        <dbReference type="Proteomes" id="UP001152755"/>
    </source>
</evidence>
<dbReference type="InterPro" id="IPR010920">
    <property type="entry name" value="LSM_dom_sf"/>
</dbReference>
<dbReference type="SUPFAM" id="SSF82861">
    <property type="entry name" value="Mechanosensitive channel protein MscS (YggB), transmembrane region"/>
    <property type="match status" value="1"/>
</dbReference>
<reference evidence="11" key="1">
    <citation type="submission" date="2022-08" db="EMBL/GenBank/DDBJ databases">
        <title>Genome analysis of Corynebacteriales strain.</title>
        <authorList>
            <person name="Lee S.D."/>
        </authorList>
    </citation>
    <scope>NUCLEOTIDE SEQUENCE</scope>
    <source>
        <strain evidence="11">D3-21</strain>
    </source>
</reference>
<protein>
    <submittedName>
        <fullName evidence="11">Mechanosensitive ion channel family protein</fullName>
    </submittedName>
</protein>
<dbReference type="InterPro" id="IPR006685">
    <property type="entry name" value="MscS_channel_2nd"/>
</dbReference>
<dbReference type="SUPFAM" id="SSF82689">
    <property type="entry name" value="Mechanosensitive channel protein MscS (YggB), C-terminal domain"/>
    <property type="match status" value="1"/>
</dbReference>
<dbReference type="InterPro" id="IPR023408">
    <property type="entry name" value="MscS_beta-dom_sf"/>
</dbReference>
<evidence type="ECO:0000256" key="4">
    <source>
        <dbReference type="ARBA" id="ARBA00022692"/>
    </source>
</evidence>
<name>A0A9X4RC29_9ACTN</name>
<keyword evidence="6 7" id="KW-0472">Membrane</keyword>
<evidence type="ECO:0000259" key="9">
    <source>
        <dbReference type="Pfam" id="PF21082"/>
    </source>
</evidence>
<keyword evidence="4 7" id="KW-0812">Transmembrane</keyword>
<sequence>MFGPTNDIQTWARSNGLQIVLIVIGSILLTRMVTWIGYRVTKRIDDEFKTNDELVRTEQAKHRHAVAQVITWVTIVLIYTIATLMVLDRIGIPISSLVAPATVLGAALGFGAQRVVQDLLAGFFIITERQYGFGDVVNIMAVGAGDPAQGTVEDVTLRVTKLRTADGEVVTIPNGQIVKSINLSRDWARSVIDVPVPATADVNRVNELLVRVGTDAFEDTRLRPLLLDTPSVMGVESLSMDEVHVRMVARTLPGKQFEVGRELRVRIVTAFARSGIAVKVEPEQATGESVAEAVQR</sequence>
<feature type="domain" description="Mechanosensitive ion channel MscS C-terminal" evidence="9">
    <location>
        <begin position="191"/>
        <end position="277"/>
    </location>
</feature>
<dbReference type="EMBL" id="JANRHA010000001">
    <property type="protein sequence ID" value="MDG3013099.1"/>
    <property type="molecule type" value="Genomic_DNA"/>
</dbReference>
<accession>A0A9X4RC29</accession>
<dbReference type="GO" id="GO:0005886">
    <property type="term" value="C:plasma membrane"/>
    <property type="evidence" value="ECO:0007669"/>
    <property type="project" value="UniProtKB-SubCell"/>
</dbReference>
<evidence type="ECO:0000256" key="5">
    <source>
        <dbReference type="ARBA" id="ARBA00022989"/>
    </source>
</evidence>
<evidence type="ECO:0000256" key="1">
    <source>
        <dbReference type="ARBA" id="ARBA00004651"/>
    </source>
</evidence>
<comment type="subcellular location">
    <subcellularLocation>
        <location evidence="1">Cell membrane</location>
        <topology evidence="1">Multi-pass membrane protein</topology>
    </subcellularLocation>
</comment>
<dbReference type="GO" id="GO:0008381">
    <property type="term" value="F:mechanosensitive monoatomic ion channel activity"/>
    <property type="evidence" value="ECO:0007669"/>
    <property type="project" value="InterPro"/>
</dbReference>
<comment type="similarity">
    <text evidence="2">Belongs to the MscS (TC 1.A.23) family.</text>
</comment>
<dbReference type="Gene3D" id="1.10.287.1260">
    <property type="match status" value="1"/>
</dbReference>
<feature type="transmembrane region" description="Helical" evidence="7">
    <location>
        <begin position="16"/>
        <end position="38"/>
    </location>
</feature>
<feature type="domain" description="Mechanosensitive ion channel MscS" evidence="8">
    <location>
        <begin position="115"/>
        <end position="185"/>
    </location>
</feature>
<evidence type="ECO:0000259" key="8">
    <source>
        <dbReference type="Pfam" id="PF00924"/>
    </source>
</evidence>
<dbReference type="PANTHER" id="PTHR30460:SF0">
    <property type="entry name" value="MODERATE CONDUCTANCE MECHANOSENSITIVE CHANNEL YBIO"/>
    <property type="match status" value="1"/>
</dbReference>
<comment type="caution">
    <text evidence="11">The sequence shown here is derived from an EMBL/GenBank/DDBJ whole genome shotgun (WGS) entry which is preliminary data.</text>
</comment>
<evidence type="ECO:0000256" key="6">
    <source>
        <dbReference type="ARBA" id="ARBA00023136"/>
    </source>
</evidence>
<dbReference type="FunFam" id="2.30.30.60:FF:000001">
    <property type="entry name" value="MscS Mechanosensitive ion channel"/>
    <property type="match status" value="1"/>
</dbReference>
<proteinExistence type="inferred from homology"/>
<keyword evidence="5 7" id="KW-1133">Transmembrane helix</keyword>
<feature type="transmembrane region" description="Helical" evidence="7">
    <location>
        <begin position="65"/>
        <end position="84"/>
    </location>
</feature>
<feature type="transmembrane region" description="Helical" evidence="7">
    <location>
        <begin position="90"/>
        <end position="110"/>
    </location>
</feature>
<dbReference type="InterPro" id="IPR011014">
    <property type="entry name" value="MscS_channel_TM-2"/>
</dbReference>
<evidence type="ECO:0000256" key="2">
    <source>
        <dbReference type="ARBA" id="ARBA00008017"/>
    </source>
</evidence>
<gene>
    <name evidence="11" type="ORF">NVS88_00815</name>
</gene>